<feature type="region of interest" description="Disordered" evidence="1">
    <location>
        <begin position="191"/>
        <end position="212"/>
    </location>
</feature>
<comment type="caution">
    <text evidence="2">The sequence shown here is derived from an EMBL/GenBank/DDBJ whole genome shotgun (WGS) entry which is preliminary data.</text>
</comment>
<dbReference type="Proteomes" id="UP000250416">
    <property type="component" value="Unassembled WGS sequence"/>
</dbReference>
<dbReference type="EMBL" id="UARD01000011">
    <property type="protein sequence ID" value="SPV17978.1"/>
    <property type="molecule type" value="Genomic_DNA"/>
</dbReference>
<protein>
    <recommendedName>
        <fullName evidence="4">YkgJ family cysteine cluster protein</fullName>
    </recommendedName>
</protein>
<evidence type="ECO:0000313" key="3">
    <source>
        <dbReference type="Proteomes" id="UP000250416"/>
    </source>
</evidence>
<feature type="compositionally biased region" description="Basic and acidic residues" evidence="1">
    <location>
        <begin position="197"/>
        <end position="207"/>
    </location>
</feature>
<organism evidence="2 3">
    <name type="scientific">Burkholderia cepacia</name>
    <name type="common">Pseudomonas cepacia</name>
    <dbReference type="NCBI Taxonomy" id="292"/>
    <lineage>
        <taxon>Bacteria</taxon>
        <taxon>Pseudomonadati</taxon>
        <taxon>Pseudomonadota</taxon>
        <taxon>Betaproteobacteria</taxon>
        <taxon>Burkholderiales</taxon>
        <taxon>Burkholderiaceae</taxon>
        <taxon>Burkholderia</taxon>
        <taxon>Burkholderia cepacia complex</taxon>
    </lineage>
</organism>
<evidence type="ECO:0000256" key="1">
    <source>
        <dbReference type="SAM" id="MobiDB-lite"/>
    </source>
</evidence>
<gene>
    <name evidence="2" type="ORF">NCTC10661_02303</name>
</gene>
<reference evidence="2 3" key="1">
    <citation type="submission" date="2018-06" db="EMBL/GenBank/DDBJ databases">
        <authorList>
            <consortium name="Pathogen Informatics"/>
            <person name="Doyle S."/>
        </authorList>
    </citation>
    <scope>NUCLEOTIDE SEQUENCE [LARGE SCALE GENOMIC DNA]</scope>
    <source>
        <strain evidence="2 3">NCTC10661</strain>
    </source>
</reference>
<evidence type="ECO:0008006" key="4">
    <source>
        <dbReference type="Google" id="ProtNLM"/>
    </source>
</evidence>
<proteinExistence type="predicted"/>
<sequence>MPLHFSCTMCGRCCRDLRVPLGLSGALDWLRDGGEVQLLCEAVPWLVEPAADDLAAAYKFRRSFAAPSGTLPLRVVVTVVAAFEGPCPPSATRSGMRHLRAAAARMPHLSCRDQSVHRTSPRWKGMSTGCVERSSSCAGSVGSIRGAVACGRYRRFSRRGRGRCWCETDAVYRPWREFDCARQRGGRCRVGGTRGDVAGDRDRNRQDRSHRRQGVCGIVDHRFESPPVA</sequence>
<evidence type="ECO:0000313" key="2">
    <source>
        <dbReference type="EMBL" id="SPV17978.1"/>
    </source>
</evidence>
<dbReference type="AlphaFoldDB" id="A0AAE8NCY8"/>
<accession>A0AAE8NCY8</accession>
<name>A0AAE8NCY8_BURCE</name>